<evidence type="ECO:0000256" key="1">
    <source>
        <dbReference type="SAM" id="MobiDB-lite"/>
    </source>
</evidence>
<feature type="region of interest" description="Disordered" evidence="1">
    <location>
        <begin position="1"/>
        <end position="25"/>
    </location>
</feature>
<evidence type="ECO:0000313" key="3">
    <source>
        <dbReference type="Proteomes" id="UP001283341"/>
    </source>
</evidence>
<comment type="caution">
    <text evidence="2">The sequence shown here is derived from an EMBL/GenBank/DDBJ whole genome shotgun (WGS) entry which is preliminary data.</text>
</comment>
<evidence type="ECO:0000313" key="2">
    <source>
        <dbReference type="EMBL" id="KAK3316407.1"/>
    </source>
</evidence>
<keyword evidence="3" id="KW-1185">Reference proteome</keyword>
<protein>
    <submittedName>
        <fullName evidence="2">Uncharacterized protein</fullName>
    </submittedName>
</protein>
<reference evidence="2" key="1">
    <citation type="journal article" date="2023" name="Mol. Phylogenet. Evol.">
        <title>Genome-scale phylogeny and comparative genomics of the fungal order Sordariales.</title>
        <authorList>
            <person name="Hensen N."/>
            <person name="Bonometti L."/>
            <person name="Westerberg I."/>
            <person name="Brannstrom I.O."/>
            <person name="Guillou S."/>
            <person name="Cros-Aarteil S."/>
            <person name="Calhoun S."/>
            <person name="Haridas S."/>
            <person name="Kuo A."/>
            <person name="Mondo S."/>
            <person name="Pangilinan J."/>
            <person name="Riley R."/>
            <person name="LaButti K."/>
            <person name="Andreopoulos B."/>
            <person name="Lipzen A."/>
            <person name="Chen C."/>
            <person name="Yan M."/>
            <person name="Daum C."/>
            <person name="Ng V."/>
            <person name="Clum A."/>
            <person name="Steindorff A."/>
            <person name="Ohm R.A."/>
            <person name="Martin F."/>
            <person name="Silar P."/>
            <person name="Natvig D.O."/>
            <person name="Lalanne C."/>
            <person name="Gautier V."/>
            <person name="Ament-Velasquez S.L."/>
            <person name="Kruys A."/>
            <person name="Hutchinson M.I."/>
            <person name="Powell A.J."/>
            <person name="Barry K."/>
            <person name="Miller A.N."/>
            <person name="Grigoriev I.V."/>
            <person name="Debuchy R."/>
            <person name="Gladieux P."/>
            <person name="Hiltunen Thoren M."/>
            <person name="Johannesson H."/>
        </authorList>
    </citation>
    <scope>NUCLEOTIDE SEQUENCE</scope>
    <source>
        <strain evidence="2">CBS 118394</strain>
    </source>
</reference>
<dbReference type="EMBL" id="JAUEDM010000005">
    <property type="protein sequence ID" value="KAK3316407.1"/>
    <property type="molecule type" value="Genomic_DNA"/>
</dbReference>
<feature type="compositionally biased region" description="Low complexity" evidence="1">
    <location>
        <begin position="157"/>
        <end position="170"/>
    </location>
</feature>
<dbReference type="AlphaFoldDB" id="A0AAE0I1J2"/>
<feature type="region of interest" description="Disordered" evidence="1">
    <location>
        <begin position="150"/>
        <end position="191"/>
    </location>
</feature>
<feature type="region of interest" description="Disordered" evidence="1">
    <location>
        <begin position="83"/>
        <end position="117"/>
    </location>
</feature>
<reference evidence="2" key="2">
    <citation type="submission" date="2023-06" db="EMBL/GenBank/DDBJ databases">
        <authorList>
            <consortium name="Lawrence Berkeley National Laboratory"/>
            <person name="Haridas S."/>
            <person name="Hensen N."/>
            <person name="Bonometti L."/>
            <person name="Westerberg I."/>
            <person name="Brannstrom I.O."/>
            <person name="Guillou S."/>
            <person name="Cros-Aarteil S."/>
            <person name="Calhoun S."/>
            <person name="Kuo A."/>
            <person name="Mondo S."/>
            <person name="Pangilinan J."/>
            <person name="Riley R."/>
            <person name="Labutti K."/>
            <person name="Andreopoulos B."/>
            <person name="Lipzen A."/>
            <person name="Chen C."/>
            <person name="Yanf M."/>
            <person name="Daum C."/>
            <person name="Ng V."/>
            <person name="Clum A."/>
            <person name="Steindorff A."/>
            <person name="Ohm R."/>
            <person name="Martin F."/>
            <person name="Silar P."/>
            <person name="Natvig D."/>
            <person name="Lalanne C."/>
            <person name="Gautier V."/>
            <person name="Ament-Velasquez S.L."/>
            <person name="Kruys A."/>
            <person name="Hutchinson M.I."/>
            <person name="Powell A.J."/>
            <person name="Barry K."/>
            <person name="Miller A.N."/>
            <person name="Grigoriev I.V."/>
            <person name="Debuchy R."/>
            <person name="Gladieux P."/>
            <person name="Thoren M.H."/>
            <person name="Johannesson H."/>
        </authorList>
    </citation>
    <scope>NUCLEOTIDE SEQUENCE</scope>
    <source>
        <strain evidence="2">CBS 118394</strain>
    </source>
</reference>
<organism evidence="2 3">
    <name type="scientific">Apodospora peruviana</name>
    <dbReference type="NCBI Taxonomy" id="516989"/>
    <lineage>
        <taxon>Eukaryota</taxon>
        <taxon>Fungi</taxon>
        <taxon>Dikarya</taxon>
        <taxon>Ascomycota</taxon>
        <taxon>Pezizomycotina</taxon>
        <taxon>Sordariomycetes</taxon>
        <taxon>Sordariomycetidae</taxon>
        <taxon>Sordariales</taxon>
        <taxon>Lasiosphaeriaceae</taxon>
        <taxon>Apodospora</taxon>
    </lineage>
</organism>
<name>A0AAE0I1J2_9PEZI</name>
<feature type="compositionally biased region" description="Low complexity" evidence="1">
    <location>
        <begin position="1"/>
        <end position="10"/>
    </location>
</feature>
<gene>
    <name evidence="2" type="ORF">B0H66DRAFT_561216</name>
</gene>
<feature type="compositionally biased region" description="Basic and acidic residues" evidence="1">
    <location>
        <begin position="101"/>
        <end position="110"/>
    </location>
</feature>
<accession>A0AAE0I1J2</accession>
<dbReference type="Proteomes" id="UP001283341">
    <property type="component" value="Unassembled WGS sequence"/>
</dbReference>
<proteinExistence type="predicted"/>
<sequence length="316" mass="31815">MSRNNSSSNGIGNGNGNSGGIQMPAPPPLFLSKRVTAFLNANLSSHIRMAALTTPAGRLLAHASQLPASVLRRQCGVAASLWALHSPPPPADHQQNNEGSEGGKGKERGGKPAPAPAITVQLDSGAVFVIRRLRCGMLFVCMGGNIGTGSSRGSETPHQQQHQQPQLQRQDSSTSGIIVDGGGGESVLPPPATLGLTTTTGDKMFLAPPPGSVSPTPLGSPSDVGSVLSAHHAAGWTTGSISTAGAAGNGPLSPVSVLAMRRRVEELARVLDERLGALCVPEEGIGISYSAGAGYQGTTTVGNGGGGGGQGGVEVH</sequence>